<evidence type="ECO:0000259" key="4">
    <source>
        <dbReference type="SMART" id="SM00220"/>
    </source>
</evidence>
<dbReference type="AlphaFoldDB" id="A0AAP0X034"/>
<name>A0AAP0X034_LIQFO</name>
<proteinExistence type="predicted"/>
<gene>
    <name evidence="5" type="ORF">L1049_004265</name>
</gene>
<evidence type="ECO:0000313" key="5">
    <source>
        <dbReference type="EMBL" id="KAK9281365.1"/>
    </source>
</evidence>
<evidence type="ECO:0000256" key="1">
    <source>
        <dbReference type="ARBA" id="ARBA00022741"/>
    </source>
</evidence>
<dbReference type="Proteomes" id="UP001415857">
    <property type="component" value="Unassembled WGS sequence"/>
</dbReference>
<sequence>MILQERKSKVTVIVVLREIKAAMEKTGVAPLIKVLRDVVGPKDEIVVLGILEREAPSPTMNTAVLCCLRDHRGNNKPSVAEPYVMFLHEEISRRKEVYRQILRPFYEKCKSNGVKFQVKISATCQPKDVIVEEANKAKATLIVMDRCFARDLTFQLSGTNCNVTLVSEEEDEENKIDTDLEPNPKRPLIIGKESLQTQEEPRVSPSMPEIKGEYRPFSPSIHASGSKGSDNPTTSDPYVEKGKLATKGTDFYDNMPSSSKKPSEDGNVELGLPLHLRWEVIEGIISGFTRNCIYKQENLTTFNGILANDRSLVLVKKLQGDCDDILKAEKKAAFSMCHRNILKLIGYHERENTTFLVFPYAERGTLDKYLCEVNCGVERLCATDPSNHESMKLVKSDVFSFGVLLLRLFCQRSAPHNDRALIEWARPLVLLRAFHELLDEEREDPDLDIHEFYRVMCAAAHCTRTNPISRPCMGEVLLILKGEIFCAMQSSPSTDNSNSNSNDEAELLHRIVAIIFKAIFILSFIRNLVFSIGISTEVVSFFIPKKILALKSKECKRSLPNLGHHFAIHRHRQRDYGAPAMKWLGLCISAFSPLKHFKFLEEMQLD</sequence>
<keyword evidence="1" id="KW-0547">Nucleotide-binding</keyword>
<protein>
    <recommendedName>
        <fullName evidence="4">Protein kinase domain-containing protein</fullName>
    </recommendedName>
</protein>
<accession>A0AAP0X034</accession>
<dbReference type="Gene3D" id="3.40.50.620">
    <property type="entry name" value="HUPs"/>
    <property type="match status" value="1"/>
</dbReference>
<keyword evidence="6" id="KW-1185">Reference proteome</keyword>
<keyword evidence="2" id="KW-0067">ATP-binding</keyword>
<dbReference type="Gene3D" id="1.10.510.10">
    <property type="entry name" value="Transferase(Phosphotransferase) domain 1"/>
    <property type="match status" value="2"/>
</dbReference>
<evidence type="ECO:0000256" key="2">
    <source>
        <dbReference type="ARBA" id="ARBA00022840"/>
    </source>
</evidence>
<dbReference type="PANTHER" id="PTHR27001">
    <property type="entry name" value="OS01G0253100 PROTEIN"/>
    <property type="match status" value="1"/>
</dbReference>
<evidence type="ECO:0000256" key="3">
    <source>
        <dbReference type="SAM" id="MobiDB-lite"/>
    </source>
</evidence>
<dbReference type="InterPro" id="IPR000719">
    <property type="entry name" value="Prot_kinase_dom"/>
</dbReference>
<dbReference type="InterPro" id="IPR014729">
    <property type="entry name" value="Rossmann-like_a/b/a_fold"/>
</dbReference>
<dbReference type="GO" id="GO:0004672">
    <property type="term" value="F:protein kinase activity"/>
    <property type="evidence" value="ECO:0007669"/>
    <property type="project" value="InterPro"/>
</dbReference>
<dbReference type="SUPFAM" id="SSF56112">
    <property type="entry name" value="Protein kinase-like (PK-like)"/>
    <property type="match status" value="1"/>
</dbReference>
<feature type="region of interest" description="Disordered" evidence="3">
    <location>
        <begin position="193"/>
        <end position="240"/>
    </location>
</feature>
<feature type="domain" description="Protein kinase" evidence="4">
    <location>
        <begin position="294"/>
        <end position="485"/>
    </location>
</feature>
<reference evidence="5 6" key="1">
    <citation type="journal article" date="2024" name="Plant J.">
        <title>Genome sequences and population genomics reveal climatic adaptation and genomic divergence between two closely related sweetgum species.</title>
        <authorList>
            <person name="Xu W.Q."/>
            <person name="Ren C.Q."/>
            <person name="Zhang X.Y."/>
            <person name="Comes H.P."/>
            <person name="Liu X.H."/>
            <person name="Li Y.G."/>
            <person name="Kettle C.J."/>
            <person name="Jalonen R."/>
            <person name="Gaisberger H."/>
            <person name="Ma Y.Z."/>
            <person name="Qiu Y.X."/>
        </authorList>
    </citation>
    <scope>NUCLEOTIDE SEQUENCE [LARGE SCALE GENOMIC DNA]</scope>
    <source>
        <strain evidence="5">Hangzhou</strain>
    </source>
</reference>
<comment type="caution">
    <text evidence="5">The sequence shown here is derived from an EMBL/GenBank/DDBJ whole genome shotgun (WGS) entry which is preliminary data.</text>
</comment>
<dbReference type="GO" id="GO:0005886">
    <property type="term" value="C:plasma membrane"/>
    <property type="evidence" value="ECO:0007669"/>
    <property type="project" value="TreeGrafter"/>
</dbReference>
<dbReference type="InterPro" id="IPR011009">
    <property type="entry name" value="Kinase-like_dom_sf"/>
</dbReference>
<dbReference type="PANTHER" id="PTHR27001:SF801">
    <property type="entry name" value="INACTIVE PROTEIN KINASE SELMODRAFT_444075-LIKE"/>
    <property type="match status" value="1"/>
</dbReference>
<organism evidence="5 6">
    <name type="scientific">Liquidambar formosana</name>
    <name type="common">Formosan gum</name>
    <dbReference type="NCBI Taxonomy" id="63359"/>
    <lineage>
        <taxon>Eukaryota</taxon>
        <taxon>Viridiplantae</taxon>
        <taxon>Streptophyta</taxon>
        <taxon>Embryophyta</taxon>
        <taxon>Tracheophyta</taxon>
        <taxon>Spermatophyta</taxon>
        <taxon>Magnoliopsida</taxon>
        <taxon>eudicotyledons</taxon>
        <taxon>Gunneridae</taxon>
        <taxon>Pentapetalae</taxon>
        <taxon>Saxifragales</taxon>
        <taxon>Altingiaceae</taxon>
        <taxon>Liquidambar</taxon>
    </lineage>
</organism>
<feature type="compositionally biased region" description="Polar residues" evidence="3">
    <location>
        <begin position="221"/>
        <end position="236"/>
    </location>
</feature>
<evidence type="ECO:0000313" key="6">
    <source>
        <dbReference type="Proteomes" id="UP001415857"/>
    </source>
</evidence>
<dbReference type="SMART" id="SM00220">
    <property type="entry name" value="S_TKc"/>
    <property type="match status" value="1"/>
</dbReference>
<dbReference type="EMBL" id="JBBPBK010000007">
    <property type="protein sequence ID" value="KAK9281365.1"/>
    <property type="molecule type" value="Genomic_DNA"/>
</dbReference>
<dbReference type="GO" id="GO:0005524">
    <property type="term" value="F:ATP binding"/>
    <property type="evidence" value="ECO:0007669"/>
    <property type="project" value="UniProtKB-KW"/>
</dbReference>